<evidence type="ECO:0000313" key="1">
    <source>
        <dbReference type="EMBL" id="SFC52312.1"/>
    </source>
</evidence>
<gene>
    <name evidence="1" type="ORF">SAMN05421780_106114</name>
</gene>
<accession>A0A1I1JWG0</accession>
<dbReference type="OrthoDB" id="794480at2"/>
<evidence type="ECO:0000313" key="2">
    <source>
        <dbReference type="Proteomes" id="UP000199514"/>
    </source>
</evidence>
<dbReference type="RefSeq" id="WP_091512453.1">
    <property type="nucleotide sequence ID" value="NZ_FOLE01000006.1"/>
</dbReference>
<sequence length="116" mass="13524">MLHTDDIDQDWGRVEHYIRQLTGKKPDLNAALFLIGVQELGKGALHFSKEQKQDLMHIGTCVVLERSGYYQFEGHDKDGWPHWVALKKTPLLTLAEQEKFLKIHIIDYFRHEIGNL</sequence>
<dbReference type="Proteomes" id="UP000199514">
    <property type="component" value="Unassembled WGS sequence"/>
</dbReference>
<dbReference type="STRING" id="927664.SAMN05421780_106114"/>
<dbReference type="AlphaFoldDB" id="A0A1I1JWG0"/>
<reference evidence="1 2" key="1">
    <citation type="submission" date="2016-10" db="EMBL/GenBank/DDBJ databases">
        <authorList>
            <person name="de Groot N.N."/>
        </authorList>
    </citation>
    <scope>NUCLEOTIDE SEQUENCE [LARGE SCALE GENOMIC DNA]</scope>
    <source>
        <strain evidence="1 2">DSM 6793</strain>
    </source>
</reference>
<keyword evidence="2" id="KW-1185">Reference proteome</keyword>
<dbReference type="EMBL" id="FOLE01000006">
    <property type="protein sequence ID" value="SFC52312.1"/>
    <property type="molecule type" value="Genomic_DNA"/>
</dbReference>
<protein>
    <submittedName>
        <fullName evidence="1">Uncharacterized protein</fullName>
    </submittedName>
</protein>
<proteinExistence type="predicted"/>
<organism evidence="1 2">
    <name type="scientific">Flexibacter flexilis DSM 6793</name>
    <dbReference type="NCBI Taxonomy" id="927664"/>
    <lineage>
        <taxon>Bacteria</taxon>
        <taxon>Pseudomonadati</taxon>
        <taxon>Bacteroidota</taxon>
        <taxon>Cytophagia</taxon>
        <taxon>Cytophagales</taxon>
        <taxon>Flexibacteraceae</taxon>
        <taxon>Flexibacter</taxon>
    </lineage>
</organism>
<name>A0A1I1JWG0_9BACT</name>